<dbReference type="InParanoid" id="A0A4R6QS25"/>
<dbReference type="InterPro" id="IPR001567">
    <property type="entry name" value="Pept_M3A_M3B_dom"/>
</dbReference>
<evidence type="ECO:0000256" key="3">
    <source>
        <dbReference type="ARBA" id="ARBA00022723"/>
    </source>
</evidence>
<evidence type="ECO:0000256" key="5">
    <source>
        <dbReference type="ARBA" id="ARBA00022833"/>
    </source>
</evidence>
<dbReference type="Pfam" id="PF01432">
    <property type="entry name" value="Peptidase_M3"/>
    <property type="match status" value="1"/>
</dbReference>
<dbReference type="Gene3D" id="1.10.1370.40">
    <property type="match status" value="1"/>
</dbReference>
<comment type="cofactor">
    <cofactor evidence="7">
        <name>Zn(2+)</name>
        <dbReference type="ChEBI" id="CHEBI:29105"/>
    </cofactor>
    <text evidence="7">Binds 1 zinc ion.</text>
</comment>
<dbReference type="EMBL" id="SNXS01000001">
    <property type="protein sequence ID" value="TDP74314.1"/>
    <property type="molecule type" value="Genomic_DNA"/>
</dbReference>
<accession>A0A4R6QS25</accession>
<sequence length="660" mass="73371">MKRPLIAGACALMLQASAIHAQTPASLPGPAFPRFLSEGEIKAACDSGLKGAGERVKTLEKRAVDKGWLAALDDLYAYQEDVQYPIEFVLNVHPDKAVRDAAQACSQRWAEFSSALGQNEKVYRSLKKAPTVDAIDRELVRVSLGQFEDSGVALAGAKRTRAKQILDKLNELSQAFEKNIRDAGTQVAFDEAELKGVPESVWKNAKRDAAGKILLGLDYPSYIPVLQSAENGATRERMWRAKMNEGGEPNLKLLSEITTLRNEYAKLFGFDNYVDFNLRRRMAKDGKTAWKFLDEVKTAVTEGERSDLVDLRAAKAQHLGLAPEAVKVERWDATFYAERVRLQRYSVDQEAFRQYFPPQESLLFAMRIIEKMMGVKYTAVKAELWHPEAQAFVVSDAASGKALATMYVDLYPRDGKYNHAAVWPLRSSSTRLGRTPTAALVVNFDRKGLTLDEVETLLHELGHAVHNNLSNTRYAAQGGTAVMHDFVEAPSQMLEDWVYDKKVLRLMADVCATCKPVPDELVDKAVAAKNFGKGSLYSRQHLFASYDLALHGAQVSDPMALWTKMEGATPLGYVPGTRFPAGFGHIASHYGAGYYGYLWSLVVAMDLRTEFKADKLGTAVGQRYRNVVLGNGGQRPAPELVSEFLKRESNSKAFYDYLKK</sequence>
<dbReference type="GO" id="GO:0046872">
    <property type="term" value="F:metal ion binding"/>
    <property type="evidence" value="ECO:0007669"/>
    <property type="project" value="UniProtKB-UniRule"/>
</dbReference>
<feature type="signal peptide" evidence="9">
    <location>
        <begin position="1"/>
        <end position="21"/>
    </location>
</feature>
<evidence type="ECO:0000256" key="7">
    <source>
        <dbReference type="RuleBase" id="RU003435"/>
    </source>
</evidence>
<protein>
    <submittedName>
        <fullName evidence="11">Thimet oligopeptidase</fullName>
    </submittedName>
</protein>
<feature type="coiled-coil region" evidence="8">
    <location>
        <begin position="159"/>
        <end position="186"/>
    </location>
</feature>
<evidence type="ECO:0000313" key="11">
    <source>
        <dbReference type="EMBL" id="TDP74314.1"/>
    </source>
</evidence>
<dbReference type="Gene3D" id="1.10.1370.10">
    <property type="entry name" value="Neurolysin, domain 3"/>
    <property type="match status" value="1"/>
</dbReference>
<dbReference type="RefSeq" id="WP_133698955.1">
    <property type="nucleotide sequence ID" value="NZ_SNXS01000001.1"/>
</dbReference>
<dbReference type="GO" id="GO:0004222">
    <property type="term" value="F:metalloendopeptidase activity"/>
    <property type="evidence" value="ECO:0007669"/>
    <property type="project" value="InterPro"/>
</dbReference>
<evidence type="ECO:0000256" key="4">
    <source>
        <dbReference type="ARBA" id="ARBA00022801"/>
    </source>
</evidence>
<keyword evidence="2 7" id="KW-0645">Protease</keyword>
<comment type="caution">
    <text evidence="11">The sequence shown here is derived from an EMBL/GenBank/DDBJ whole genome shotgun (WGS) entry which is preliminary data.</text>
</comment>
<evidence type="ECO:0000256" key="6">
    <source>
        <dbReference type="ARBA" id="ARBA00023049"/>
    </source>
</evidence>
<feature type="chain" id="PRO_5020392526" evidence="9">
    <location>
        <begin position="22"/>
        <end position="660"/>
    </location>
</feature>
<comment type="similarity">
    <text evidence="1 7">Belongs to the peptidase M3 family.</text>
</comment>
<dbReference type="PANTHER" id="PTHR11804">
    <property type="entry name" value="PROTEASE M3 THIMET OLIGOPEPTIDASE-RELATED"/>
    <property type="match status" value="1"/>
</dbReference>
<keyword evidence="8" id="KW-0175">Coiled coil</keyword>
<dbReference type="Gene3D" id="3.40.390.10">
    <property type="entry name" value="Collagenase (Catalytic Domain)"/>
    <property type="match status" value="1"/>
</dbReference>
<reference evidence="11 12" key="1">
    <citation type="submission" date="2019-03" db="EMBL/GenBank/DDBJ databases">
        <title>Genomic Encyclopedia of Type Strains, Phase IV (KMG-IV): sequencing the most valuable type-strain genomes for metagenomic binning, comparative biology and taxonomic classification.</title>
        <authorList>
            <person name="Goeker M."/>
        </authorList>
    </citation>
    <scope>NUCLEOTIDE SEQUENCE [LARGE SCALE GENOMIC DNA]</scope>
    <source>
        <strain evidence="11 12">DSM 16998</strain>
    </source>
</reference>
<dbReference type="GO" id="GO:0006518">
    <property type="term" value="P:peptide metabolic process"/>
    <property type="evidence" value="ECO:0007669"/>
    <property type="project" value="TreeGrafter"/>
</dbReference>
<dbReference type="Proteomes" id="UP000295361">
    <property type="component" value="Unassembled WGS sequence"/>
</dbReference>
<evidence type="ECO:0000259" key="10">
    <source>
        <dbReference type="Pfam" id="PF01432"/>
    </source>
</evidence>
<evidence type="ECO:0000256" key="9">
    <source>
        <dbReference type="SAM" id="SignalP"/>
    </source>
</evidence>
<feature type="domain" description="Peptidase M3A/M3B catalytic" evidence="10">
    <location>
        <begin position="226"/>
        <end position="656"/>
    </location>
</feature>
<keyword evidence="5 7" id="KW-0862">Zinc</keyword>
<dbReference type="SUPFAM" id="SSF55486">
    <property type="entry name" value="Metalloproteases ('zincins'), catalytic domain"/>
    <property type="match status" value="1"/>
</dbReference>
<name>A0A4R6QS25_9BURK</name>
<dbReference type="CDD" id="cd06455">
    <property type="entry name" value="M3A_TOP"/>
    <property type="match status" value="1"/>
</dbReference>
<dbReference type="InterPro" id="IPR024079">
    <property type="entry name" value="MetalloPept_cat_dom_sf"/>
</dbReference>
<keyword evidence="12" id="KW-1185">Reference proteome</keyword>
<evidence type="ECO:0000313" key="12">
    <source>
        <dbReference type="Proteomes" id="UP000295361"/>
    </source>
</evidence>
<keyword evidence="4 7" id="KW-0378">Hydrolase</keyword>
<evidence type="ECO:0000256" key="2">
    <source>
        <dbReference type="ARBA" id="ARBA00022670"/>
    </source>
</evidence>
<keyword evidence="3 7" id="KW-0479">Metal-binding</keyword>
<dbReference type="InterPro" id="IPR045090">
    <property type="entry name" value="Pept_M3A_M3B"/>
</dbReference>
<keyword evidence="9" id="KW-0732">Signal</keyword>
<gene>
    <name evidence="11" type="ORF">DES47_101371</name>
</gene>
<dbReference type="OrthoDB" id="9773538at2"/>
<dbReference type="InterPro" id="IPR024077">
    <property type="entry name" value="Neurolysin/TOP_dom2"/>
</dbReference>
<evidence type="ECO:0000256" key="8">
    <source>
        <dbReference type="SAM" id="Coils"/>
    </source>
</evidence>
<evidence type="ECO:0000256" key="1">
    <source>
        <dbReference type="ARBA" id="ARBA00006040"/>
    </source>
</evidence>
<dbReference type="PANTHER" id="PTHR11804:SF84">
    <property type="entry name" value="SACCHAROLYSIN"/>
    <property type="match status" value="1"/>
</dbReference>
<dbReference type="GO" id="GO:0006508">
    <property type="term" value="P:proteolysis"/>
    <property type="evidence" value="ECO:0007669"/>
    <property type="project" value="UniProtKB-KW"/>
</dbReference>
<proteinExistence type="inferred from homology"/>
<dbReference type="AlphaFoldDB" id="A0A4R6QS25"/>
<keyword evidence="6 7" id="KW-0482">Metalloprotease</keyword>
<organism evidence="11 12">
    <name type="scientific">Roseateles toxinivorans</name>
    <dbReference type="NCBI Taxonomy" id="270368"/>
    <lineage>
        <taxon>Bacteria</taxon>
        <taxon>Pseudomonadati</taxon>
        <taxon>Pseudomonadota</taxon>
        <taxon>Betaproteobacteria</taxon>
        <taxon>Burkholderiales</taxon>
        <taxon>Sphaerotilaceae</taxon>
        <taxon>Roseateles</taxon>
    </lineage>
</organism>